<organism evidence="2 3">
    <name type="scientific">Aspergillus neoniger (strain CBS 115656)</name>
    <dbReference type="NCBI Taxonomy" id="1448310"/>
    <lineage>
        <taxon>Eukaryota</taxon>
        <taxon>Fungi</taxon>
        <taxon>Dikarya</taxon>
        <taxon>Ascomycota</taxon>
        <taxon>Pezizomycotina</taxon>
        <taxon>Eurotiomycetes</taxon>
        <taxon>Eurotiomycetidae</taxon>
        <taxon>Eurotiales</taxon>
        <taxon>Aspergillaceae</taxon>
        <taxon>Aspergillus</taxon>
        <taxon>Aspergillus subgen. Circumdati</taxon>
    </lineage>
</organism>
<proteinExistence type="predicted"/>
<evidence type="ECO:0000313" key="3">
    <source>
        <dbReference type="Proteomes" id="UP000247647"/>
    </source>
</evidence>
<reference evidence="2" key="1">
    <citation type="submission" date="2016-12" db="EMBL/GenBank/DDBJ databases">
        <title>The genomes of Aspergillus section Nigri reveals drivers in fungal speciation.</title>
        <authorList>
            <consortium name="DOE Joint Genome Institute"/>
            <person name="Vesth T.C."/>
            <person name="Nybo J."/>
            <person name="Theobald S."/>
            <person name="Brandl J."/>
            <person name="Frisvad J.C."/>
            <person name="Nielsen K.F."/>
            <person name="Lyhne E.K."/>
            <person name="Kogle M.E."/>
            <person name="Kuo A."/>
            <person name="Riley R."/>
            <person name="Clum A."/>
            <person name="Nolan M."/>
            <person name="Lipzen A."/>
            <person name="Salamov A."/>
            <person name="Henrissat B."/>
            <person name="Wiebenga A."/>
            <person name="De Vries R.P."/>
            <person name="Grigoriev I.V."/>
            <person name="Mortensen U.H."/>
            <person name="Andersen M.R."/>
            <person name="Baker S.E."/>
        </authorList>
    </citation>
    <scope>NUCLEOTIDE SEQUENCE [LARGE SCALE GENOMIC DNA]</scope>
    <source>
        <strain evidence="2">CBS 115656</strain>
    </source>
</reference>
<dbReference type="AlphaFoldDB" id="A0A318YME7"/>
<dbReference type="RefSeq" id="XP_025480874.1">
    <property type="nucleotide sequence ID" value="XM_025623079.1"/>
</dbReference>
<evidence type="ECO:0000313" key="2">
    <source>
        <dbReference type="EMBL" id="PYH35396.1"/>
    </source>
</evidence>
<keyword evidence="1" id="KW-0472">Membrane</keyword>
<sequence>MGTVRTGWVIGIPSANKLQAALFSKSFYLTDICVVTMANYWLIRRGFFSARSDQGDDSSSTK</sequence>
<dbReference type="Proteomes" id="UP000247647">
    <property type="component" value="Unassembled WGS sequence"/>
</dbReference>
<keyword evidence="1" id="KW-0812">Transmembrane</keyword>
<keyword evidence="3" id="KW-1185">Reference proteome</keyword>
<accession>A0A318YME7</accession>
<dbReference type="EMBL" id="KZ821456">
    <property type="protein sequence ID" value="PYH35396.1"/>
    <property type="molecule type" value="Genomic_DNA"/>
</dbReference>
<name>A0A318YME7_ASPNB</name>
<protein>
    <submittedName>
        <fullName evidence="2">Uncharacterized protein</fullName>
    </submittedName>
</protein>
<keyword evidence="1" id="KW-1133">Transmembrane helix</keyword>
<evidence type="ECO:0000256" key="1">
    <source>
        <dbReference type="SAM" id="Phobius"/>
    </source>
</evidence>
<feature type="transmembrane region" description="Helical" evidence="1">
    <location>
        <begin position="26"/>
        <end position="43"/>
    </location>
</feature>
<dbReference type="GeneID" id="37125535"/>
<gene>
    <name evidence="2" type="ORF">BO87DRAFT_375573</name>
</gene>